<keyword evidence="1" id="KW-0812">Transmembrane</keyword>
<name>A0AAV2KTG7_KNICA</name>
<evidence type="ECO:0008006" key="5">
    <source>
        <dbReference type="Google" id="ProtNLM"/>
    </source>
</evidence>
<dbReference type="Proteomes" id="UP001497482">
    <property type="component" value="Chromosome 2"/>
</dbReference>
<organism evidence="3 4">
    <name type="scientific">Knipowitschia caucasica</name>
    <name type="common">Caucasian dwarf goby</name>
    <name type="synonym">Pomatoschistus caucasicus</name>
    <dbReference type="NCBI Taxonomy" id="637954"/>
    <lineage>
        <taxon>Eukaryota</taxon>
        <taxon>Metazoa</taxon>
        <taxon>Chordata</taxon>
        <taxon>Craniata</taxon>
        <taxon>Vertebrata</taxon>
        <taxon>Euteleostomi</taxon>
        <taxon>Actinopterygii</taxon>
        <taxon>Neopterygii</taxon>
        <taxon>Teleostei</taxon>
        <taxon>Neoteleostei</taxon>
        <taxon>Acanthomorphata</taxon>
        <taxon>Gobiaria</taxon>
        <taxon>Gobiiformes</taxon>
        <taxon>Gobioidei</taxon>
        <taxon>Gobiidae</taxon>
        <taxon>Gobiinae</taxon>
        <taxon>Knipowitschia</taxon>
    </lineage>
</organism>
<keyword evidence="2" id="KW-0732">Signal</keyword>
<accession>A0AAV2KTG7</accession>
<feature type="signal peptide" evidence="2">
    <location>
        <begin position="1"/>
        <end position="20"/>
    </location>
</feature>
<dbReference type="AlphaFoldDB" id="A0AAV2KTG7"/>
<protein>
    <recommendedName>
        <fullName evidence="5">NADH dehydrogenase subunit 1</fullName>
    </recommendedName>
</protein>
<evidence type="ECO:0000256" key="2">
    <source>
        <dbReference type="SAM" id="SignalP"/>
    </source>
</evidence>
<evidence type="ECO:0000313" key="4">
    <source>
        <dbReference type="Proteomes" id="UP001497482"/>
    </source>
</evidence>
<evidence type="ECO:0000313" key="3">
    <source>
        <dbReference type="EMBL" id="CAL1593297.1"/>
    </source>
</evidence>
<feature type="transmembrane region" description="Helical" evidence="1">
    <location>
        <begin position="99"/>
        <end position="120"/>
    </location>
</feature>
<proteinExistence type="predicted"/>
<feature type="chain" id="PRO_5043707678" description="NADH dehydrogenase subunit 1" evidence="2">
    <location>
        <begin position="21"/>
        <end position="122"/>
    </location>
</feature>
<reference evidence="3 4" key="1">
    <citation type="submission" date="2024-04" db="EMBL/GenBank/DDBJ databases">
        <authorList>
            <person name="Waldvogel A.-M."/>
            <person name="Schoenle A."/>
        </authorList>
    </citation>
    <scope>NUCLEOTIDE SEQUENCE [LARGE SCALE GENOMIC DNA]</scope>
</reference>
<keyword evidence="1" id="KW-1133">Transmembrane helix</keyword>
<sequence length="122" mass="13332">MCVVMLFLGVAMSYVGVTMPYGQTGVVLEQTLVLEQGGGCSLTTVALEYMYLQPNKQLALRSCFGLCVLLCSSGTEAFSLGHKRPLCETWSDPRLGFPMMIMTCMIGMCYLLATHIGLGWNM</sequence>
<keyword evidence="4" id="KW-1185">Reference proteome</keyword>
<keyword evidence="1" id="KW-0472">Membrane</keyword>
<gene>
    <name evidence="3" type="ORF">KC01_LOCUS22422</name>
</gene>
<dbReference type="EMBL" id="OZ035824">
    <property type="protein sequence ID" value="CAL1593297.1"/>
    <property type="molecule type" value="Genomic_DNA"/>
</dbReference>
<evidence type="ECO:0000256" key="1">
    <source>
        <dbReference type="SAM" id="Phobius"/>
    </source>
</evidence>